<feature type="domain" description="PUB" evidence="3">
    <location>
        <begin position="234"/>
        <end position="313"/>
    </location>
</feature>
<reference evidence="4 5" key="1">
    <citation type="submission" date="2017-12" db="EMBL/GenBank/DDBJ databases">
        <title>Sequencing, de novo assembly and annotation of complete genome of a new Thraustochytrid species, strain FCC1311.</title>
        <authorList>
            <person name="Sedici K."/>
            <person name="Godart F."/>
            <person name="Aiese Cigliano R."/>
            <person name="Sanseverino W."/>
            <person name="Barakat M."/>
            <person name="Ortet P."/>
            <person name="Marechal E."/>
            <person name="Cagnac O."/>
            <person name="Amato A."/>
        </authorList>
    </citation>
    <scope>NUCLEOTIDE SEQUENCE [LARGE SCALE GENOMIC DNA]</scope>
</reference>
<dbReference type="OrthoDB" id="336240at2759"/>
<dbReference type="SUPFAM" id="SSF143503">
    <property type="entry name" value="PUG domain-like"/>
    <property type="match status" value="1"/>
</dbReference>
<sequence length="340" mass="37737">MTELSRTEKALGALTDELGAVEERVAARKDLSADARDDHKELEASAADEKAVQNAHETLAGALADTVTKFAKRSVEKDPVSGEYKYGDRYRARATKVAQQREDLLELTLTLLEQLSGASAAQEARELEAERKRQLELAAQEEAEAARRKQEAEEAALVAEQEAREQEEARQRRLEDAAHRVVAAQRTEEDVVYARDRPVVDAFMNSRSVGMDAVEESVELITTFAGADASARRRAQNALHHLRALFARIVAHPESEAVRTINAMNAKFRADIADVPGCREFLAAAGFKLVLRIEHDEEGVETRTVFYISEEPDLATQMDAWSAWFDLQKAVADLLEHASV</sequence>
<evidence type="ECO:0000313" key="4">
    <source>
        <dbReference type="EMBL" id="GBG26363.1"/>
    </source>
</evidence>
<name>A0A2R5GCN7_9STRA</name>
<keyword evidence="5" id="KW-1185">Reference proteome</keyword>
<protein>
    <submittedName>
        <fullName evidence="4">UBX domain-containing protein 6</fullName>
    </submittedName>
</protein>
<dbReference type="CDD" id="cd09212">
    <property type="entry name" value="PUB"/>
    <property type="match status" value="1"/>
</dbReference>
<dbReference type="InterPro" id="IPR018997">
    <property type="entry name" value="PUB_domain"/>
</dbReference>
<gene>
    <name evidence="4" type="ORF">FCC1311_025842</name>
</gene>
<dbReference type="Pfam" id="PF09409">
    <property type="entry name" value="PUB"/>
    <property type="match status" value="1"/>
</dbReference>
<evidence type="ECO:0000313" key="5">
    <source>
        <dbReference type="Proteomes" id="UP000241890"/>
    </source>
</evidence>
<dbReference type="Gene3D" id="1.20.58.2190">
    <property type="match status" value="1"/>
</dbReference>
<organism evidence="4 5">
    <name type="scientific">Hondaea fermentalgiana</name>
    <dbReference type="NCBI Taxonomy" id="2315210"/>
    <lineage>
        <taxon>Eukaryota</taxon>
        <taxon>Sar</taxon>
        <taxon>Stramenopiles</taxon>
        <taxon>Bigyra</taxon>
        <taxon>Labyrinthulomycetes</taxon>
        <taxon>Thraustochytrida</taxon>
        <taxon>Thraustochytriidae</taxon>
        <taxon>Hondaea</taxon>
    </lineage>
</organism>
<dbReference type="InterPro" id="IPR036339">
    <property type="entry name" value="PUB-like_dom_sf"/>
</dbReference>
<accession>A0A2R5GCN7</accession>
<keyword evidence="1" id="KW-0175">Coiled coil</keyword>
<proteinExistence type="predicted"/>
<dbReference type="InParanoid" id="A0A2R5GCN7"/>
<evidence type="ECO:0000259" key="3">
    <source>
        <dbReference type="Pfam" id="PF09409"/>
    </source>
</evidence>
<dbReference type="EMBL" id="BEYU01000020">
    <property type="protein sequence ID" value="GBG26363.1"/>
    <property type="molecule type" value="Genomic_DNA"/>
</dbReference>
<comment type="caution">
    <text evidence="4">The sequence shown here is derived from an EMBL/GenBank/DDBJ whole genome shotgun (WGS) entry which is preliminary data.</text>
</comment>
<feature type="coiled-coil region" evidence="1">
    <location>
        <begin position="124"/>
        <end position="177"/>
    </location>
</feature>
<dbReference type="AlphaFoldDB" id="A0A2R5GCN7"/>
<evidence type="ECO:0000256" key="1">
    <source>
        <dbReference type="SAM" id="Coils"/>
    </source>
</evidence>
<dbReference type="Proteomes" id="UP000241890">
    <property type="component" value="Unassembled WGS sequence"/>
</dbReference>
<feature type="region of interest" description="Disordered" evidence="2">
    <location>
        <begin position="29"/>
        <end position="50"/>
    </location>
</feature>
<evidence type="ECO:0000256" key="2">
    <source>
        <dbReference type="SAM" id="MobiDB-lite"/>
    </source>
</evidence>